<protein>
    <recommendedName>
        <fullName evidence="3">Phosducin domain-containing protein</fullName>
    </recommendedName>
</protein>
<reference evidence="4" key="1">
    <citation type="submission" date="2016-04" db="EMBL/GenBank/DDBJ databases">
        <authorList>
            <person name="Evans L.H."/>
            <person name="Alamgir A."/>
            <person name="Owens N."/>
            <person name="Weber N.D."/>
            <person name="Virtaneva K."/>
            <person name="Barbian K."/>
            <person name="Babar A."/>
            <person name="Rosenke K."/>
        </authorList>
    </citation>
    <scope>NUCLEOTIDE SEQUENCE [LARGE SCALE GENOMIC DNA]</scope>
    <source>
        <strain evidence="4">CBS 101.48</strain>
    </source>
</reference>
<keyword evidence="5" id="KW-1185">Reference proteome</keyword>
<dbReference type="OrthoDB" id="70588at2759"/>
<feature type="domain" description="Phosducin" evidence="3">
    <location>
        <begin position="55"/>
        <end position="282"/>
    </location>
</feature>
<name>A0A163JCU9_ABSGL</name>
<feature type="region of interest" description="Disordered" evidence="2">
    <location>
        <begin position="1"/>
        <end position="68"/>
    </location>
</feature>
<evidence type="ECO:0000313" key="5">
    <source>
        <dbReference type="Proteomes" id="UP000078561"/>
    </source>
</evidence>
<evidence type="ECO:0000256" key="2">
    <source>
        <dbReference type="SAM" id="MobiDB-lite"/>
    </source>
</evidence>
<dbReference type="Gene3D" id="3.40.30.10">
    <property type="entry name" value="Glutaredoxin"/>
    <property type="match status" value="1"/>
</dbReference>
<dbReference type="STRING" id="4829.A0A163JCU9"/>
<dbReference type="EMBL" id="LT552109">
    <property type="protein sequence ID" value="SAL98442.1"/>
    <property type="molecule type" value="Genomic_DNA"/>
</dbReference>
<dbReference type="SUPFAM" id="SSF52833">
    <property type="entry name" value="Thioredoxin-like"/>
    <property type="match status" value="1"/>
</dbReference>
<dbReference type="InterPro" id="IPR051499">
    <property type="entry name" value="Phosducin-like_reg"/>
</dbReference>
<feature type="compositionally biased region" description="Basic and acidic residues" evidence="2">
    <location>
        <begin position="14"/>
        <end position="25"/>
    </location>
</feature>
<dbReference type="InParanoid" id="A0A163JCU9"/>
<comment type="similarity">
    <text evidence="1">Belongs to the phosducin family.</text>
</comment>
<dbReference type="Proteomes" id="UP000078561">
    <property type="component" value="Unassembled WGS sequence"/>
</dbReference>
<evidence type="ECO:0000256" key="1">
    <source>
        <dbReference type="ARBA" id="ARBA00009686"/>
    </source>
</evidence>
<sequence length="295" mass="33685">MEDALLAQLENNTLDDREQDRRTGENDSDVSEDEDQSIDHSSSDPTSNPIMMRQGGRQTGPKGVIDDQKYQQQLDASKRQGQIADYNAKLLAKAPTTTTYLQDQQQQQQMELVLEPPAAKAKSQQQNDDDSDDEEVLKAYREKRLAELKKMRNHSTRQEHRVFGTLQEIEVDDYVTSIDTEWRTVPVIVHLYDDSLENCRRLDEILQGLARKYSLAKFIRVSGLDLEFDLVGSPAILGYKSGMLIANLVRLDDEVGAKYTAESVEDVLVRFDVLSEDDQYDIPSRIEHEEDDDDE</sequence>
<accession>A0A163JCU9</accession>
<proteinExistence type="inferred from homology"/>
<dbReference type="Gene3D" id="1.10.168.10">
    <property type="entry name" value="Phosducin, domain 2"/>
    <property type="match status" value="1"/>
</dbReference>
<dbReference type="PANTHER" id="PTHR46052:SF1">
    <property type="entry name" value="PHOSDUCIN-LIKE PROTEIN"/>
    <property type="match status" value="1"/>
</dbReference>
<evidence type="ECO:0000313" key="4">
    <source>
        <dbReference type="EMBL" id="SAL98442.1"/>
    </source>
</evidence>
<gene>
    <name evidence="4" type="primary">ABSGL_03979.1 scaffold 4782</name>
</gene>
<dbReference type="OMA" id="GIIEMMP"/>
<dbReference type="InterPro" id="IPR036249">
    <property type="entry name" value="Thioredoxin-like_sf"/>
</dbReference>
<dbReference type="InterPro" id="IPR024253">
    <property type="entry name" value="Phosducin_thioredoxin-like_dom"/>
</dbReference>
<evidence type="ECO:0000259" key="3">
    <source>
        <dbReference type="Pfam" id="PF02114"/>
    </source>
</evidence>
<dbReference type="AlphaFoldDB" id="A0A163JCU9"/>
<dbReference type="PANTHER" id="PTHR46052">
    <property type="entry name" value="PHOSDUCIN-LIKE PROTEIN"/>
    <property type="match status" value="1"/>
</dbReference>
<organism evidence="4">
    <name type="scientific">Absidia glauca</name>
    <name type="common">Pin mould</name>
    <dbReference type="NCBI Taxonomy" id="4829"/>
    <lineage>
        <taxon>Eukaryota</taxon>
        <taxon>Fungi</taxon>
        <taxon>Fungi incertae sedis</taxon>
        <taxon>Mucoromycota</taxon>
        <taxon>Mucoromycotina</taxon>
        <taxon>Mucoromycetes</taxon>
        <taxon>Mucorales</taxon>
        <taxon>Cunninghamellaceae</taxon>
        <taxon>Absidia</taxon>
    </lineage>
</organism>
<dbReference type="Pfam" id="PF02114">
    <property type="entry name" value="Phosducin"/>
    <property type="match status" value="1"/>
</dbReference>
<dbReference type="InterPro" id="IPR023196">
    <property type="entry name" value="Phosducin_N_dom_sf"/>
</dbReference>
<feature type="compositionally biased region" description="Acidic residues" evidence="2">
    <location>
        <begin position="26"/>
        <end position="36"/>
    </location>
</feature>